<protein>
    <submittedName>
        <fullName evidence="1">Uncharacterized protein</fullName>
    </submittedName>
</protein>
<sequence>MQTVQKVKSTFEVEITCFEGLLNSPPLSGKVLNVSEKRPSTEHKCSSRLL</sequence>
<dbReference type="EMBL" id="GBXM01093922">
    <property type="protein sequence ID" value="JAH14655.1"/>
    <property type="molecule type" value="Transcribed_RNA"/>
</dbReference>
<dbReference type="AlphaFoldDB" id="A0A0E9QE97"/>
<accession>A0A0E9QE97</accession>
<evidence type="ECO:0000313" key="1">
    <source>
        <dbReference type="EMBL" id="JAH14655.1"/>
    </source>
</evidence>
<proteinExistence type="predicted"/>
<reference evidence="1" key="1">
    <citation type="submission" date="2014-11" db="EMBL/GenBank/DDBJ databases">
        <authorList>
            <person name="Amaro Gonzalez C."/>
        </authorList>
    </citation>
    <scope>NUCLEOTIDE SEQUENCE</scope>
</reference>
<organism evidence="1">
    <name type="scientific">Anguilla anguilla</name>
    <name type="common">European freshwater eel</name>
    <name type="synonym">Muraena anguilla</name>
    <dbReference type="NCBI Taxonomy" id="7936"/>
    <lineage>
        <taxon>Eukaryota</taxon>
        <taxon>Metazoa</taxon>
        <taxon>Chordata</taxon>
        <taxon>Craniata</taxon>
        <taxon>Vertebrata</taxon>
        <taxon>Euteleostomi</taxon>
        <taxon>Actinopterygii</taxon>
        <taxon>Neopterygii</taxon>
        <taxon>Teleostei</taxon>
        <taxon>Anguilliformes</taxon>
        <taxon>Anguillidae</taxon>
        <taxon>Anguilla</taxon>
    </lineage>
</organism>
<reference evidence="1" key="2">
    <citation type="journal article" date="2015" name="Fish Shellfish Immunol.">
        <title>Early steps in the European eel (Anguilla anguilla)-Vibrio vulnificus interaction in the gills: Role of the RtxA13 toxin.</title>
        <authorList>
            <person name="Callol A."/>
            <person name="Pajuelo D."/>
            <person name="Ebbesson L."/>
            <person name="Teles M."/>
            <person name="MacKenzie S."/>
            <person name="Amaro C."/>
        </authorList>
    </citation>
    <scope>NUCLEOTIDE SEQUENCE</scope>
</reference>
<name>A0A0E9QE97_ANGAN</name>